<dbReference type="CTD" id="189896"/>
<dbReference type="PANTHER" id="PTHR47629">
    <property type="entry name" value="C-TYPE LECTIN-RELATED"/>
    <property type="match status" value="1"/>
</dbReference>
<proteinExistence type="predicted"/>
<dbReference type="UCSC" id="Y44A6B.3">
    <property type="organism name" value="c. elegans"/>
</dbReference>
<evidence type="ECO:0000313" key="3">
    <source>
        <dbReference type="WormBase" id="Y44A6B.3"/>
    </source>
</evidence>
<dbReference type="WormBase" id="Y44A6B.3">
    <property type="protein sequence ID" value="CE47209"/>
    <property type="gene ID" value="WBGene00012848"/>
</dbReference>
<dbReference type="AlphaFoldDB" id="O62451"/>
<dbReference type="PhylomeDB" id="O62451"/>
<dbReference type="PaxDb" id="6239-Y44A6B.3"/>
<dbReference type="OrthoDB" id="5909062at2759"/>
<name>O62451_CAEEL</name>
<dbReference type="KEGG" id="cel:CELE_Y44A6B.3"/>
<organism evidence="1 2">
    <name type="scientific">Caenorhabditis elegans</name>
    <dbReference type="NCBI Taxonomy" id="6239"/>
    <lineage>
        <taxon>Eukaryota</taxon>
        <taxon>Metazoa</taxon>
        <taxon>Ecdysozoa</taxon>
        <taxon>Nematoda</taxon>
        <taxon>Chromadorea</taxon>
        <taxon>Rhabditida</taxon>
        <taxon>Rhabditina</taxon>
        <taxon>Rhabditomorpha</taxon>
        <taxon>Rhabditoidea</taxon>
        <taxon>Rhabditidae</taxon>
        <taxon>Peloderinae</taxon>
        <taxon>Caenorhabditis</taxon>
    </lineage>
</organism>
<dbReference type="PANTHER" id="PTHR47629:SF6">
    <property type="entry name" value="CW DOMAIN-CONTAINING PROTEIN-RELATED"/>
    <property type="match status" value="1"/>
</dbReference>
<dbReference type="AGR" id="WB:WBGene00012848"/>
<evidence type="ECO:0000313" key="1">
    <source>
        <dbReference type="EMBL" id="CAA16375.2"/>
    </source>
</evidence>
<dbReference type="GeneID" id="189896"/>
<dbReference type="Bgee" id="WBGene00012848">
    <property type="expression patterns" value="Expressed in adult organism"/>
</dbReference>
<dbReference type="InParanoid" id="O62451"/>
<protein>
    <submittedName>
        <fullName evidence="1">CW domain-containing protein</fullName>
    </submittedName>
</protein>
<dbReference type="HOGENOM" id="CLU_084304_0_0_1"/>
<keyword evidence="2" id="KW-1185">Reference proteome</keyword>
<gene>
    <name evidence="1" type="ORF">CELE_Y44A6B.3</name>
    <name evidence="1 3" type="ORF">Y44A6B.3</name>
</gene>
<sequence>MIERLASPSEFIVAFKRNETDNGCPLKKFPLVLNSTKSEWLVNKTIYSLEFYSDDPYFYFNYTVSICPENSILSTRVTSNGTFYVCLEVRFFSDGICWLYEDAQKLCSENNGMGLTGHFQLSEFDYFSKRMINNSKYNEEYLPKSMNGMPETTWQLGIFIDGRSLDESNPKNFEFEDKTHEGIRNYQFFGGTLNQITVPIYILIVTYADIPSTLDARCTSDDFPPCNGNYYCPRGAACRVLPSIIH</sequence>
<dbReference type="EMBL" id="BX284605">
    <property type="protein sequence ID" value="CAA16375.2"/>
    <property type="molecule type" value="Genomic_DNA"/>
</dbReference>
<dbReference type="RefSeq" id="NP_507987.2">
    <property type="nucleotide sequence ID" value="NM_075586.2"/>
</dbReference>
<accession>O62451</accession>
<evidence type="ECO:0000313" key="2">
    <source>
        <dbReference type="Proteomes" id="UP000001940"/>
    </source>
</evidence>
<dbReference type="Proteomes" id="UP000001940">
    <property type="component" value="Chromosome V"/>
</dbReference>
<reference evidence="1 2" key="1">
    <citation type="journal article" date="1998" name="Science">
        <title>Genome sequence of the nematode C. elegans: a platform for investigating biology.</title>
        <authorList>
            <consortium name="The C. elegans sequencing consortium"/>
            <person name="Sulson J.E."/>
            <person name="Waterston R."/>
        </authorList>
    </citation>
    <scope>NUCLEOTIDE SEQUENCE [LARGE SCALE GENOMIC DNA]</scope>
    <source>
        <strain evidence="1 2">Bristol N2</strain>
    </source>
</reference>